<dbReference type="Gene3D" id="3.30.43.10">
    <property type="entry name" value="Uridine Diphospho-n-acetylenolpyruvylglucosamine Reductase, domain 2"/>
    <property type="match status" value="1"/>
</dbReference>
<reference evidence="1" key="1">
    <citation type="submission" date="2022-03" db="EMBL/GenBank/DDBJ databases">
        <authorList>
            <person name="Sayadi A."/>
        </authorList>
    </citation>
    <scope>NUCLEOTIDE SEQUENCE</scope>
</reference>
<gene>
    <name evidence="1" type="ORF">ACAOBT_LOCUS22994</name>
</gene>
<evidence type="ECO:0008006" key="3">
    <source>
        <dbReference type="Google" id="ProtNLM"/>
    </source>
</evidence>
<evidence type="ECO:0000313" key="1">
    <source>
        <dbReference type="EMBL" id="CAH1996034.1"/>
    </source>
</evidence>
<dbReference type="AlphaFoldDB" id="A0A9P0PSF8"/>
<organism evidence="1 2">
    <name type="scientific">Acanthoscelides obtectus</name>
    <name type="common">Bean weevil</name>
    <name type="synonym">Bruchus obtectus</name>
    <dbReference type="NCBI Taxonomy" id="200917"/>
    <lineage>
        <taxon>Eukaryota</taxon>
        <taxon>Metazoa</taxon>
        <taxon>Ecdysozoa</taxon>
        <taxon>Arthropoda</taxon>
        <taxon>Hexapoda</taxon>
        <taxon>Insecta</taxon>
        <taxon>Pterygota</taxon>
        <taxon>Neoptera</taxon>
        <taxon>Endopterygota</taxon>
        <taxon>Coleoptera</taxon>
        <taxon>Polyphaga</taxon>
        <taxon>Cucujiformia</taxon>
        <taxon>Chrysomeloidea</taxon>
        <taxon>Chrysomelidae</taxon>
        <taxon>Bruchinae</taxon>
        <taxon>Bruchini</taxon>
        <taxon>Acanthoscelides</taxon>
    </lineage>
</organism>
<keyword evidence="2" id="KW-1185">Reference proteome</keyword>
<dbReference type="InterPro" id="IPR016167">
    <property type="entry name" value="FAD-bd_PCMH_sub1"/>
</dbReference>
<dbReference type="EMBL" id="CAKOFQ010007248">
    <property type="protein sequence ID" value="CAH1996034.1"/>
    <property type="molecule type" value="Genomic_DNA"/>
</dbReference>
<comment type="caution">
    <text evidence="1">The sequence shown here is derived from an EMBL/GenBank/DDBJ whole genome shotgun (WGS) entry which is preliminary data.</text>
</comment>
<dbReference type="OrthoDB" id="7786253at2759"/>
<proteinExistence type="predicted"/>
<dbReference type="Proteomes" id="UP001152888">
    <property type="component" value="Unassembled WGS sequence"/>
</dbReference>
<sequence>MPPPPSQNSKIKEPIFVKSVIPKSRQQLLKWNGWGYTDSQFVVKVDEHKNIQVYFTGKR</sequence>
<name>A0A9P0PSF8_ACAOB</name>
<evidence type="ECO:0000313" key="2">
    <source>
        <dbReference type="Proteomes" id="UP001152888"/>
    </source>
</evidence>
<protein>
    <recommendedName>
        <fullName evidence="3">Alkylglycerone-phosphate synthase</fullName>
    </recommendedName>
</protein>
<accession>A0A9P0PSF8</accession>